<comment type="caution">
    <text evidence="1">The sequence shown here is derived from an EMBL/GenBank/DDBJ whole genome shotgun (WGS) entry which is preliminary data.</text>
</comment>
<protein>
    <submittedName>
        <fullName evidence="1">Uncharacterized protein</fullName>
    </submittedName>
</protein>
<dbReference type="EMBL" id="BGZK01000453">
    <property type="protein sequence ID" value="GBP44442.1"/>
    <property type="molecule type" value="Genomic_DNA"/>
</dbReference>
<accession>A0A4C1W1L4</accession>
<organism evidence="1 2">
    <name type="scientific">Eumeta variegata</name>
    <name type="common">Bagworm moth</name>
    <name type="synonym">Eumeta japonica</name>
    <dbReference type="NCBI Taxonomy" id="151549"/>
    <lineage>
        <taxon>Eukaryota</taxon>
        <taxon>Metazoa</taxon>
        <taxon>Ecdysozoa</taxon>
        <taxon>Arthropoda</taxon>
        <taxon>Hexapoda</taxon>
        <taxon>Insecta</taxon>
        <taxon>Pterygota</taxon>
        <taxon>Neoptera</taxon>
        <taxon>Endopterygota</taxon>
        <taxon>Lepidoptera</taxon>
        <taxon>Glossata</taxon>
        <taxon>Ditrysia</taxon>
        <taxon>Tineoidea</taxon>
        <taxon>Psychidae</taxon>
        <taxon>Oiketicinae</taxon>
        <taxon>Eumeta</taxon>
    </lineage>
</organism>
<sequence>MYMVRLYEARTDRDELLRNRTNTAFQQLVQAGLETVSKHSQKVRKDLIHHNNLQRWSLITHTTLHRPTLNLRGSVEFSTENASPIAPKVKGGNAVRQLIRPRTLVSCAFRYPSEGYLLRGARSRAINSQLYAVRDKSL</sequence>
<proteinExistence type="predicted"/>
<dbReference type="AlphaFoldDB" id="A0A4C1W1L4"/>
<keyword evidence="2" id="KW-1185">Reference proteome</keyword>
<dbReference type="Proteomes" id="UP000299102">
    <property type="component" value="Unassembled WGS sequence"/>
</dbReference>
<evidence type="ECO:0000313" key="1">
    <source>
        <dbReference type="EMBL" id="GBP44442.1"/>
    </source>
</evidence>
<gene>
    <name evidence="1" type="ORF">EVAR_39450_1</name>
</gene>
<reference evidence="1 2" key="1">
    <citation type="journal article" date="2019" name="Commun. Biol.">
        <title>The bagworm genome reveals a unique fibroin gene that provides high tensile strength.</title>
        <authorList>
            <person name="Kono N."/>
            <person name="Nakamura H."/>
            <person name="Ohtoshi R."/>
            <person name="Tomita M."/>
            <person name="Numata K."/>
            <person name="Arakawa K."/>
        </authorList>
    </citation>
    <scope>NUCLEOTIDE SEQUENCE [LARGE SCALE GENOMIC DNA]</scope>
</reference>
<evidence type="ECO:0000313" key="2">
    <source>
        <dbReference type="Proteomes" id="UP000299102"/>
    </source>
</evidence>
<name>A0A4C1W1L4_EUMVA</name>